<keyword evidence="1" id="KW-0472">Membrane</keyword>
<evidence type="ECO:0000256" key="1">
    <source>
        <dbReference type="SAM" id="Phobius"/>
    </source>
</evidence>
<feature type="transmembrane region" description="Helical" evidence="1">
    <location>
        <begin position="41"/>
        <end position="62"/>
    </location>
</feature>
<comment type="caution">
    <text evidence="2">The sequence shown here is derived from an EMBL/GenBank/DDBJ whole genome shotgun (WGS) entry which is preliminary data.</text>
</comment>
<feature type="transmembrane region" description="Helical" evidence="1">
    <location>
        <begin position="74"/>
        <end position="93"/>
    </location>
</feature>
<name>A0A6I5A4W5_9BACI</name>
<gene>
    <name evidence="2" type="ORF">GLW05_17435</name>
</gene>
<evidence type="ECO:0000313" key="3">
    <source>
        <dbReference type="Proteomes" id="UP000468638"/>
    </source>
</evidence>
<evidence type="ECO:0000313" key="2">
    <source>
        <dbReference type="EMBL" id="MYL35364.1"/>
    </source>
</evidence>
<protein>
    <submittedName>
        <fullName evidence="2">DUF3021 family protein</fullName>
    </submittedName>
</protein>
<accession>A0A6I5A4W5</accession>
<dbReference type="Proteomes" id="UP000468638">
    <property type="component" value="Unassembled WGS sequence"/>
</dbReference>
<reference evidence="2 3" key="1">
    <citation type="submission" date="2019-11" db="EMBL/GenBank/DDBJ databases">
        <title>Genome sequences of 17 halophilic strains isolated from different environments.</title>
        <authorList>
            <person name="Furrow R.E."/>
        </authorList>
    </citation>
    <scope>NUCLEOTIDE SEQUENCE [LARGE SCALE GENOMIC DNA]</scope>
    <source>
        <strain evidence="2 3">22514_16_FS</strain>
    </source>
</reference>
<keyword evidence="1" id="KW-0812">Transmembrane</keyword>
<feature type="transmembrane region" description="Helical" evidence="1">
    <location>
        <begin position="12"/>
        <end position="29"/>
    </location>
</feature>
<dbReference type="InterPro" id="IPR021560">
    <property type="entry name" value="DUF3021"/>
</dbReference>
<dbReference type="Pfam" id="PF11457">
    <property type="entry name" value="DUF3021"/>
    <property type="match status" value="1"/>
</dbReference>
<sequence>MEMVVELLKRGIVGIGFAGIFTFIALTIMKIVEVEASVDEVWLNMLGSLIVGIYFSFASFIFDKNEWSLLKQIGLHFTLSIVVYFALAFGFGWVPADPISISIGVVIFIIIYLIFWFSIRSYLKKMASSMNDAVK</sequence>
<organism evidence="2 3">
    <name type="scientific">Pontibacillus yanchengensis</name>
    <dbReference type="NCBI Taxonomy" id="462910"/>
    <lineage>
        <taxon>Bacteria</taxon>
        <taxon>Bacillati</taxon>
        <taxon>Bacillota</taxon>
        <taxon>Bacilli</taxon>
        <taxon>Bacillales</taxon>
        <taxon>Bacillaceae</taxon>
        <taxon>Pontibacillus</taxon>
    </lineage>
</organism>
<proteinExistence type="predicted"/>
<dbReference type="EMBL" id="WMEQ01000016">
    <property type="protein sequence ID" value="MYL35364.1"/>
    <property type="molecule type" value="Genomic_DNA"/>
</dbReference>
<keyword evidence="1" id="KW-1133">Transmembrane helix</keyword>
<feature type="transmembrane region" description="Helical" evidence="1">
    <location>
        <begin position="99"/>
        <end position="119"/>
    </location>
</feature>
<dbReference type="AlphaFoldDB" id="A0A6I5A4W5"/>